<organism evidence="2 3">
    <name type="scientific">Paracholeplasma manati</name>
    <dbReference type="NCBI Taxonomy" id="591373"/>
    <lineage>
        <taxon>Bacteria</taxon>
        <taxon>Bacillati</taxon>
        <taxon>Mycoplasmatota</taxon>
        <taxon>Mollicutes</taxon>
        <taxon>Acholeplasmatales</taxon>
        <taxon>Acholeplasmataceae</taxon>
        <taxon>Paracholeplasma</taxon>
    </lineage>
</organism>
<reference evidence="2" key="1">
    <citation type="submission" date="2022-09" db="EMBL/GenBank/DDBJ databases">
        <title>Novel Mycoplasma species identified in domestic and wild animals.</title>
        <authorList>
            <person name="Volokhov D.V."/>
            <person name="Furtak V.A."/>
            <person name="Zagorodnyaya T.A."/>
        </authorList>
    </citation>
    <scope>NUCLEOTIDE SEQUENCE</scope>
    <source>
        <strain evidence="2">Oakley</strain>
    </source>
</reference>
<dbReference type="RefSeq" id="WP_263607734.1">
    <property type="nucleotide sequence ID" value="NZ_JAOVQM010000001.1"/>
</dbReference>
<accession>A0ABT2Y4D4</accession>
<keyword evidence="3" id="KW-1185">Reference proteome</keyword>
<protein>
    <submittedName>
        <fullName evidence="2">Uncharacterized protein</fullName>
    </submittedName>
</protein>
<evidence type="ECO:0000313" key="3">
    <source>
        <dbReference type="Proteomes" id="UP001177160"/>
    </source>
</evidence>
<keyword evidence="1" id="KW-0472">Membrane</keyword>
<feature type="transmembrane region" description="Helical" evidence="1">
    <location>
        <begin position="93"/>
        <end position="115"/>
    </location>
</feature>
<comment type="caution">
    <text evidence="2">The sequence shown here is derived from an EMBL/GenBank/DDBJ whole genome shotgun (WGS) entry which is preliminary data.</text>
</comment>
<name>A0ABT2Y4D4_9MOLU</name>
<dbReference type="Proteomes" id="UP001177160">
    <property type="component" value="Unassembled WGS sequence"/>
</dbReference>
<proteinExistence type="predicted"/>
<keyword evidence="1" id="KW-1133">Transmembrane helix</keyword>
<keyword evidence="1" id="KW-0812">Transmembrane</keyword>
<dbReference type="EMBL" id="JAOVQM010000001">
    <property type="protein sequence ID" value="MCV2231593.1"/>
    <property type="molecule type" value="Genomic_DNA"/>
</dbReference>
<feature type="transmembrane region" description="Helical" evidence="1">
    <location>
        <begin position="121"/>
        <end position="139"/>
    </location>
</feature>
<evidence type="ECO:0000313" key="2">
    <source>
        <dbReference type="EMBL" id="MCV2231593.1"/>
    </source>
</evidence>
<evidence type="ECO:0000256" key="1">
    <source>
        <dbReference type="SAM" id="Phobius"/>
    </source>
</evidence>
<sequence length="212" mass="24722">MKLQYAIFKQLNEPKETQQAEGKTVEIHSMNNTRYLSRFAGKGQFAVWTSDSKSYKLLVEDGYYKVMKDLYSKRVNQVWIRFYEQADKVRFGLLYKMVFPMIALSMVLAVLFSTVEALSDYQNYALIGILAVVLITNMLQTSIMRKKVEGARSEAVKDIKHIVGEARFNELLEQQGKYYEDYFKFEEKVEPVEEVVEAQVEEKTETEDNKSK</sequence>
<gene>
    <name evidence="2" type="ORF">N7548_01960</name>
</gene>